<feature type="chain" id="PRO_5047255358" evidence="1">
    <location>
        <begin position="24"/>
        <end position="170"/>
    </location>
</feature>
<protein>
    <submittedName>
        <fullName evidence="3">Thermonuclease family protein</fullName>
    </submittedName>
</protein>
<evidence type="ECO:0000313" key="4">
    <source>
        <dbReference type="Proteomes" id="UP001079430"/>
    </source>
</evidence>
<keyword evidence="1" id="KW-0732">Signal</keyword>
<comment type="caution">
    <text evidence="3">The sequence shown here is derived from an EMBL/GenBank/DDBJ whole genome shotgun (WGS) entry which is preliminary data.</text>
</comment>
<name>A0ABT4KA21_9HYPH</name>
<evidence type="ECO:0000259" key="2">
    <source>
        <dbReference type="PROSITE" id="PS50830"/>
    </source>
</evidence>
<feature type="domain" description="TNase-like" evidence="2">
    <location>
        <begin position="33"/>
        <end position="151"/>
    </location>
</feature>
<dbReference type="Proteomes" id="UP001079430">
    <property type="component" value="Unassembled WGS sequence"/>
</dbReference>
<sequence length="170" mass="18507">MNSFHALLALAALAIAPFGCARAGEPLVGRASVIDGDTIDIGGKRIRLNGVDAPESWQKCGDVDGGTYRCGKEAAFALDRFLAASRPTRCEFIERDRYQRYVSVCFRADGREVNRWLVESGNAVDWKTYSKGAYADAQEAAQSAGVGVWRGSFQLPCEARAERANHEPSC</sequence>
<reference evidence="3" key="1">
    <citation type="submission" date="2022-10" db="EMBL/GenBank/DDBJ databases">
        <title>Whole genome sequencing of three plant growth promoting bacteria isolated from Vachellia tortilis subsp. raddiana in Morocco.</title>
        <authorList>
            <person name="Hnini M."/>
            <person name="Zouagui R."/>
            <person name="Zouagui H."/>
            <person name="Chemao Elfihri M.-W."/>
            <person name="Ibrahimi A."/>
            <person name="Sbabou L."/>
            <person name="Aurag J."/>
        </authorList>
    </citation>
    <scope>NUCLEOTIDE SEQUENCE</scope>
    <source>
        <strain evidence="3">LMR678</strain>
    </source>
</reference>
<accession>A0ABT4KA21</accession>
<dbReference type="PANTHER" id="PTHR12302:SF26">
    <property type="entry name" value="BLR1266 PROTEIN"/>
    <property type="match status" value="1"/>
</dbReference>
<dbReference type="InterPro" id="IPR016071">
    <property type="entry name" value="Staphylococal_nuclease_OB-fold"/>
</dbReference>
<evidence type="ECO:0000256" key="1">
    <source>
        <dbReference type="SAM" id="SignalP"/>
    </source>
</evidence>
<dbReference type="PANTHER" id="PTHR12302">
    <property type="entry name" value="EBNA2 BINDING PROTEIN P100"/>
    <property type="match status" value="1"/>
</dbReference>
<dbReference type="RefSeq" id="WP_269274657.1">
    <property type="nucleotide sequence ID" value="NZ_JAPVOI010000002.1"/>
</dbReference>
<proteinExistence type="predicted"/>
<dbReference type="SMART" id="SM00318">
    <property type="entry name" value="SNc"/>
    <property type="match status" value="1"/>
</dbReference>
<dbReference type="SUPFAM" id="SSF50199">
    <property type="entry name" value="Staphylococcal nuclease"/>
    <property type="match status" value="1"/>
</dbReference>
<evidence type="ECO:0000313" key="3">
    <source>
        <dbReference type="EMBL" id="MCZ4088679.1"/>
    </source>
</evidence>
<dbReference type="Pfam" id="PF00565">
    <property type="entry name" value="SNase"/>
    <property type="match status" value="1"/>
</dbReference>
<dbReference type="PROSITE" id="PS50830">
    <property type="entry name" value="TNASE_3"/>
    <property type="match status" value="1"/>
</dbReference>
<feature type="signal peptide" evidence="1">
    <location>
        <begin position="1"/>
        <end position="23"/>
    </location>
</feature>
<gene>
    <name evidence="3" type="ORF">O3W52_00715</name>
</gene>
<dbReference type="InterPro" id="IPR035437">
    <property type="entry name" value="SNase_OB-fold_sf"/>
</dbReference>
<dbReference type="Gene3D" id="2.40.50.90">
    <property type="match status" value="1"/>
</dbReference>
<keyword evidence="4" id="KW-1185">Reference proteome</keyword>
<organism evidence="3 4">
    <name type="scientific">Sinorhizobium psoraleae</name>
    <dbReference type="NCBI Taxonomy" id="520838"/>
    <lineage>
        <taxon>Bacteria</taxon>
        <taxon>Pseudomonadati</taxon>
        <taxon>Pseudomonadota</taxon>
        <taxon>Alphaproteobacteria</taxon>
        <taxon>Hyphomicrobiales</taxon>
        <taxon>Rhizobiaceae</taxon>
        <taxon>Sinorhizobium/Ensifer group</taxon>
        <taxon>Sinorhizobium</taxon>
    </lineage>
</organism>
<dbReference type="EMBL" id="JAPVOI010000002">
    <property type="protein sequence ID" value="MCZ4088679.1"/>
    <property type="molecule type" value="Genomic_DNA"/>
</dbReference>